<comment type="caution">
    <text evidence="5">The sequence shown here is derived from an EMBL/GenBank/DDBJ whole genome shotgun (WGS) entry which is preliminary data.</text>
</comment>
<dbReference type="Gene3D" id="3.40.50.1240">
    <property type="entry name" value="Phosphoglycerate mutase-like"/>
    <property type="match status" value="1"/>
</dbReference>
<evidence type="ECO:0000313" key="6">
    <source>
        <dbReference type="Proteomes" id="UP000247811"/>
    </source>
</evidence>
<protein>
    <submittedName>
        <fullName evidence="5">Putative phosphoglycerate mutase</fullName>
    </submittedName>
</protein>
<dbReference type="InterPro" id="IPR001345">
    <property type="entry name" value="PG/BPGM_mutase_AS"/>
</dbReference>
<dbReference type="PROSITE" id="PS00175">
    <property type="entry name" value="PG_MUTASE"/>
    <property type="match status" value="1"/>
</dbReference>
<dbReference type="Proteomes" id="UP000247811">
    <property type="component" value="Unassembled WGS sequence"/>
</dbReference>
<keyword evidence="2" id="KW-0413">Isomerase</keyword>
<sequence length="220" mass="24722">MTDFTLVRHGETDWNRVHRFQGQLDVPLNELGQLQAQRLADRLAGERFDAVVVSDLSRTRATAQPLLDRLGLPARYCAQWREQCFGQFEGHEAPVIIREHPELWAAWARHEADFALPGGGESNLDFHARVFGALRSLALEHAGRHVLVVTHGGVLDMFWRTAHGLPLGGARRCSIPNAGVNRLRWQDERLHVVDWGDEAHLADLPRQPSTTPLSELHPPA</sequence>
<dbReference type="PANTHER" id="PTHR48100">
    <property type="entry name" value="BROAD-SPECIFICITY PHOSPHATASE YOR283W-RELATED"/>
    <property type="match status" value="1"/>
</dbReference>
<dbReference type="CDD" id="cd07067">
    <property type="entry name" value="HP_PGM_like"/>
    <property type="match status" value="1"/>
</dbReference>
<dbReference type="GO" id="GO:0016791">
    <property type="term" value="F:phosphatase activity"/>
    <property type="evidence" value="ECO:0007669"/>
    <property type="project" value="TreeGrafter"/>
</dbReference>
<dbReference type="SMART" id="SM00855">
    <property type="entry name" value="PGAM"/>
    <property type="match status" value="1"/>
</dbReference>
<dbReference type="GO" id="GO:0005737">
    <property type="term" value="C:cytoplasm"/>
    <property type="evidence" value="ECO:0007669"/>
    <property type="project" value="TreeGrafter"/>
</dbReference>
<feature type="binding site" evidence="4">
    <location>
        <begin position="8"/>
        <end position="15"/>
    </location>
    <ligand>
        <name>substrate</name>
    </ligand>
</feature>
<feature type="active site" description="Tele-phosphohistidine intermediate" evidence="3">
    <location>
        <position position="9"/>
    </location>
</feature>
<dbReference type="EMBL" id="QJJS01000008">
    <property type="protein sequence ID" value="PXW95755.1"/>
    <property type="molecule type" value="Genomic_DNA"/>
</dbReference>
<dbReference type="InterPro" id="IPR050275">
    <property type="entry name" value="PGM_Phosphatase"/>
</dbReference>
<evidence type="ECO:0000256" key="3">
    <source>
        <dbReference type="PIRSR" id="PIRSR613078-1"/>
    </source>
</evidence>
<evidence type="ECO:0000256" key="4">
    <source>
        <dbReference type="PIRSR" id="PIRSR613078-2"/>
    </source>
</evidence>
<evidence type="ECO:0000313" key="5">
    <source>
        <dbReference type="EMBL" id="PXW95755.1"/>
    </source>
</evidence>
<organism evidence="5 6">
    <name type="scientific">Sphaerotilus hippei</name>
    <dbReference type="NCBI Taxonomy" id="744406"/>
    <lineage>
        <taxon>Bacteria</taxon>
        <taxon>Pseudomonadati</taxon>
        <taxon>Pseudomonadota</taxon>
        <taxon>Betaproteobacteria</taxon>
        <taxon>Burkholderiales</taxon>
        <taxon>Sphaerotilaceae</taxon>
        <taxon>Sphaerotilus</taxon>
    </lineage>
</organism>
<dbReference type="RefSeq" id="WP_110400716.1">
    <property type="nucleotide sequence ID" value="NZ_QJJS01000008.1"/>
</dbReference>
<accession>A0A318GZJ0</accession>
<dbReference type="InterPro" id="IPR029033">
    <property type="entry name" value="His_PPase_superfam"/>
</dbReference>
<dbReference type="AlphaFoldDB" id="A0A318GZJ0"/>
<reference evidence="5 6" key="1">
    <citation type="submission" date="2018-05" db="EMBL/GenBank/DDBJ databases">
        <title>Genomic Encyclopedia of Type Strains, Phase IV (KMG-IV): sequencing the most valuable type-strain genomes for metagenomic binning, comparative biology and taxonomic classification.</title>
        <authorList>
            <person name="Goeker M."/>
        </authorList>
    </citation>
    <scope>NUCLEOTIDE SEQUENCE [LARGE SCALE GENOMIC DNA]</scope>
    <source>
        <strain evidence="5 6">DSM 566</strain>
    </source>
</reference>
<dbReference type="PANTHER" id="PTHR48100:SF1">
    <property type="entry name" value="HISTIDINE PHOSPHATASE FAMILY PROTEIN-RELATED"/>
    <property type="match status" value="1"/>
</dbReference>
<evidence type="ECO:0000256" key="1">
    <source>
        <dbReference type="ARBA" id="ARBA00023152"/>
    </source>
</evidence>
<dbReference type="OrthoDB" id="9783269at2"/>
<keyword evidence="6" id="KW-1185">Reference proteome</keyword>
<proteinExistence type="predicted"/>
<dbReference type="Pfam" id="PF00300">
    <property type="entry name" value="His_Phos_1"/>
    <property type="match status" value="1"/>
</dbReference>
<feature type="active site" description="Proton donor/acceptor" evidence="3">
    <location>
        <position position="82"/>
    </location>
</feature>
<gene>
    <name evidence="5" type="ORF">C7444_10813</name>
</gene>
<keyword evidence="1" id="KW-0324">Glycolysis</keyword>
<name>A0A318GZJ0_9BURK</name>
<evidence type="ECO:0000256" key="2">
    <source>
        <dbReference type="ARBA" id="ARBA00023235"/>
    </source>
</evidence>
<feature type="binding site" evidence="4">
    <location>
        <position position="58"/>
    </location>
    <ligand>
        <name>substrate</name>
    </ligand>
</feature>
<dbReference type="InterPro" id="IPR013078">
    <property type="entry name" value="His_Pase_superF_clade-1"/>
</dbReference>
<dbReference type="SUPFAM" id="SSF53254">
    <property type="entry name" value="Phosphoglycerate mutase-like"/>
    <property type="match status" value="1"/>
</dbReference>